<organism evidence="1 2">
    <name type="scientific">Spirosoma endophyticum</name>
    <dbReference type="NCBI Taxonomy" id="662367"/>
    <lineage>
        <taxon>Bacteria</taxon>
        <taxon>Pseudomonadati</taxon>
        <taxon>Bacteroidota</taxon>
        <taxon>Cytophagia</taxon>
        <taxon>Cytophagales</taxon>
        <taxon>Cytophagaceae</taxon>
        <taxon>Spirosoma</taxon>
    </lineage>
</organism>
<dbReference type="RefSeq" id="WP_093831087.1">
    <property type="nucleotide sequence ID" value="NZ_FOLQ01000012.1"/>
</dbReference>
<evidence type="ECO:0000313" key="2">
    <source>
        <dbReference type="Proteomes" id="UP000198598"/>
    </source>
</evidence>
<dbReference type="Proteomes" id="UP000198598">
    <property type="component" value="Unassembled WGS sequence"/>
</dbReference>
<dbReference type="AlphaFoldDB" id="A0A1I1ZDP0"/>
<sequence>MNLFFKLCWFGIVFSSSSGLNSVYAQQPYIPGVTDISSVTTLSNLSAKEFRLFVQKGCQDSSHFAMERHEWVGQVHYRGDLQAYVIVYGEPNTFDTERTGVVCNLANAKDWLVKTVTFSGRYFHASGIKPQHGGDHNYYLYVTAIRAGGR</sequence>
<accession>A0A1I1ZDP0</accession>
<keyword evidence="2" id="KW-1185">Reference proteome</keyword>
<evidence type="ECO:0000313" key="1">
    <source>
        <dbReference type="EMBL" id="SFE29871.1"/>
    </source>
</evidence>
<reference evidence="1" key="1">
    <citation type="submission" date="2016-10" db="EMBL/GenBank/DDBJ databases">
        <authorList>
            <person name="de Groot N.N."/>
        </authorList>
    </citation>
    <scope>NUCLEOTIDE SEQUENCE [LARGE SCALE GENOMIC DNA]</scope>
    <source>
        <strain evidence="1">DSM 26130</strain>
    </source>
</reference>
<gene>
    <name evidence="1" type="ORF">SAMN05216167_11291</name>
</gene>
<proteinExistence type="predicted"/>
<protein>
    <submittedName>
        <fullName evidence="1">Uncharacterized protein</fullName>
    </submittedName>
</protein>
<name>A0A1I1ZDP0_9BACT</name>
<dbReference type="EMBL" id="FOLQ01000012">
    <property type="protein sequence ID" value="SFE29871.1"/>
    <property type="molecule type" value="Genomic_DNA"/>
</dbReference>